<proteinExistence type="predicted"/>
<dbReference type="PANTHER" id="PTHR37323:SF1">
    <property type="entry name" value="L-ORNITHINE N(ALPHA)-ACYLTRANSFERASE"/>
    <property type="match status" value="1"/>
</dbReference>
<dbReference type="SUPFAM" id="SSF55729">
    <property type="entry name" value="Acyl-CoA N-acyltransferases (Nat)"/>
    <property type="match status" value="1"/>
</dbReference>
<evidence type="ECO:0000256" key="1">
    <source>
        <dbReference type="ARBA" id="ARBA00005189"/>
    </source>
</evidence>
<evidence type="ECO:0000256" key="3">
    <source>
        <dbReference type="ARBA" id="ARBA00022679"/>
    </source>
</evidence>
<evidence type="ECO:0000256" key="4">
    <source>
        <dbReference type="ARBA" id="ARBA00023098"/>
    </source>
</evidence>
<organism evidence="7 8">
    <name type="scientific">Croceimicrobium hydrocarbonivorans</name>
    <dbReference type="NCBI Taxonomy" id="2761580"/>
    <lineage>
        <taxon>Bacteria</taxon>
        <taxon>Pseudomonadati</taxon>
        <taxon>Bacteroidota</taxon>
        <taxon>Flavobacteriia</taxon>
        <taxon>Flavobacteriales</taxon>
        <taxon>Owenweeksiaceae</taxon>
        <taxon>Croceimicrobium</taxon>
    </lineage>
</organism>
<dbReference type="AlphaFoldDB" id="A0A7H0VH06"/>
<dbReference type="InterPro" id="IPR002123">
    <property type="entry name" value="Plipid/glycerol_acylTrfase"/>
</dbReference>
<name>A0A7H0VH06_9FLAO</name>
<dbReference type="EMBL" id="CP060139">
    <property type="protein sequence ID" value="QNR25004.1"/>
    <property type="molecule type" value="Genomic_DNA"/>
</dbReference>
<dbReference type="Proteomes" id="UP000516305">
    <property type="component" value="Chromosome"/>
</dbReference>
<accession>A0A7H0VH06</accession>
<evidence type="ECO:0000256" key="2">
    <source>
        <dbReference type="ARBA" id="ARBA00022516"/>
    </source>
</evidence>
<keyword evidence="3 7" id="KW-0808">Transferase</keyword>
<dbReference type="Pfam" id="PF19576">
    <property type="entry name" value="Acyltransf_2"/>
    <property type="match status" value="1"/>
</dbReference>
<dbReference type="Pfam" id="PF13444">
    <property type="entry name" value="Acetyltransf_5"/>
    <property type="match status" value="1"/>
</dbReference>
<evidence type="ECO:0000256" key="5">
    <source>
        <dbReference type="ARBA" id="ARBA00023315"/>
    </source>
</evidence>
<dbReference type="GO" id="GO:0006629">
    <property type="term" value="P:lipid metabolic process"/>
    <property type="evidence" value="ECO:0007669"/>
    <property type="project" value="UniProtKB-KW"/>
</dbReference>
<evidence type="ECO:0000259" key="6">
    <source>
        <dbReference type="SMART" id="SM00563"/>
    </source>
</evidence>
<dbReference type="KEGG" id="chyd:H4K34_03935"/>
<feature type="domain" description="Phospholipid/glycerol acyltransferase" evidence="6">
    <location>
        <begin position="79"/>
        <end position="194"/>
    </location>
</feature>
<sequence length="565" mass="65079">MARLGSGEMFRTVKLPKIGREALLKTLLHLAKVKSVEELFSGTDSREENLFVDDVIRELDLSFQYFEEELKRIPTSGPVVLICNHPLAGIDALLLIKLVASIRPDLRIVGSDLWQRLKPIAHYWDLDESGVSSGASLSESLKEGKALAIFPAGSVSTNYRISKRQLEDGEWDVNMIREIADAQVPVTPVFFKANQTFLYHLLQRLGPIFQDLKVPSELRSYRSRPVTIRIGRTIYPKELALYPREHQLTALLRQRVYLLSNALHPEFKLFSPKRPAEPKPIADPVDADLIQEEYEFLLEKEALIEEKRSYQVFLCKAAQVPNMIREIGRLREITFRAIGEGSNLALDLDTFDYHYHHLVLWDKEEMRIVGAYRLAIGTEVYPKYGFNGFYLSTLFKFKKRIQPMLGRSLEMGRAFIIPAHQQKPLPLFVMWNGIREVMRRHEELEFIVGCASISNSFSIFSRNLMVAFLLKNFGDASLAQEIRPRKPFKLKLKAEARDMVMNSSPEDLVQFDRRIDEIEPGDLRIPPLIKKYLQQNALIVCFNVDPLFNNSLDGFMYIHRQNLEL</sequence>
<keyword evidence="2" id="KW-0444">Lipid biosynthesis</keyword>
<gene>
    <name evidence="7" type="ORF">H4K34_03935</name>
</gene>
<dbReference type="GO" id="GO:0016746">
    <property type="term" value="F:acyltransferase activity"/>
    <property type="evidence" value="ECO:0007669"/>
    <property type="project" value="UniProtKB-KW"/>
</dbReference>
<dbReference type="SMART" id="SM00563">
    <property type="entry name" value="PlsC"/>
    <property type="match status" value="1"/>
</dbReference>
<dbReference type="SUPFAM" id="SSF69593">
    <property type="entry name" value="Glycerol-3-phosphate (1)-acyltransferase"/>
    <property type="match status" value="1"/>
</dbReference>
<dbReference type="PANTHER" id="PTHR37323">
    <property type="entry name" value="GCN5-RELATED N-ACETYLTRANSFERASE"/>
    <property type="match status" value="1"/>
</dbReference>
<keyword evidence="8" id="KW-1185">Reference proteome</keyword>
<dbReference type="InterPro" id="IPR045746">
    <property type="entry name" value="ACT14924-like_Acyltransf_dom"/>
</dbReference>
<dbReference type="InterPro" id="IPR016181">
    <property type="entry name" value="Acyl_CoA_acyltransferase"/>
</dbReference>
<evidence type="ECO:0000313" key="8">
    <source>
        <dbReference type="Proteomes" id="UP000516305"/>
    </source>
</evidence>
<reference evidence="7 8" key="1">
    <citation type="submission" date="2020-08" db="EMBL/GenBank/DDBJ databases">
        <title>Croceimicrobium hydrocarbonivorans gen. nov., sp. nov., a novel marine bacterium isolated from a bacterial consortium that degrades polyethylene terephthalate.</title>
        <authorList>
            <person name="Liu R."/>
        </authorList>
    </citation>
    <scope>NUCLEOTIDE SEQUENCE [LARGE SCALE GENOMIC DNA]</scope>
    <source>
        <strain evidence="7 8">A20-9</strain>
    </source>
</reference>
<dbReference type="InterPro" id="IPR052351">
    <property type="entry name" value="Ornithine_N-alpha-AT"/>
</dbReference>
<keyword evidence="5" id="KW-0012">Acyltransferase</keyword>
<protein>
    <submittedName>
        <fullName evidence="7">GNAT family N-acetyltransferase</fullName>
    </submittedName>
</protein>
<evidence type="ECO:0000313" key="7">
    <source>
        <dbReference type="EMBL" id="QNR25004.1"/>
    </source>
</evidence>
<dbReference type="RefSeq" id="WP_210759530.1">
    <property type="nucleotide sequence ID" value="NZ_CP060139.1"/>
</dbReference>
<comment type="pathway">
    <text evidence="1">Lipid metabolism.</text>
</comment>
<keyword evidence="4" id="KW-0443">Lipid metabolism</keyword>